<comment type="caution">
    <text evidence="10">The sequence shown here is derived from an EMBL/GenBank/DDBJ whole genome shotgun (WGS) entry which is preliminary data.</text>
</comment>
<proteinExistence type="predicted"/>
<dbReference type="Proteomes" id="UP000440578">
    <property type="component" value="Unassembled WGS sequence"/>
</dbReference>
<dbReference type="GO" id="GO:0005615">
    <property type="term" value="C:extracellular space"/>
    <property type="evidence" value="ECO:0007669"/>
    <property type="project" value="TreeGrafter"/>
</dbReference>
<evidence type="ECO:0000256" key="5">
    <source>
        <dbReference type="ARBA" id="ARBA00022801"/>
    </source>
</evidence>
<dbReference type="InterPro" id="IPR043504">
    <property type="entry name" value="Peptidase_S1_PA_chymotrypsin"/>
</dbReference>
<keyword evidence="2" id="KW-0964">Secreted</keyword>
<gene>
    <name evidence="10" type="primary">F11_0</name>
    <name evidence="10" type="ORF">FJT64_020348</name>
</gene>
<evidence type="ECO:0000256" key="3">
    <source>
        <dbReference type="ARBA" id="ARBA00022670"/>
    </source>
</evidence>
<sequence>MNLANVPCGVRQLSGRRGRVKGGQEAHRGQFPWSASVQVNGAHFCMGAVINNEYVLTAAHCFVGKPSGAVTVTLGGHDLTEVEPGQVTIAVAERIIHEGYHPGTFDNDIALLKLENKISWNSAVQPVCLPSTGTKKFVGMKGTIAGWGYLDEWRDGGDRPDTLHWVELPILSPETCQQWFTEAKKKIKVAAGKICAGYKEGGKDSCQADDGCALTVELESTVDLTMTCVYFQADSGGALTVERGGEVQLAGVVSAGIGCGRPGLPGIYTDVTSYTKWIVGEISARTTF</sequence>
<keyword evidence="6" id="KW-0720">Serine protease</keyword>
<dbReference type="SMART" id="SM00020">
    <property type="entry name" value="Tryp_SPc"/>
    <property type="match status" value="1"/>
</dbReference>
<organism evidence="10 11">
    <name type="scientific">Amphibalanus amphitrite</name>
    <name type="common">Striped barnacle</name>
    <name type="synonym">Balanus amphitrite</name>
    <dbReference type="NCBI Taxonomy" id="1232801"/>
    <lineage>
        <taxon>Eukaryota</taxon>
        <taxon>Metazoa</taxon>
        <taxon>Ecdysozoa</taxon>
        <taxon>Arthropoda</taxon>
        <taxon>Crustacea</taxon>
        <taxon>Multicrustacea</taxon>
        <taxon>Cirripedia</taxon>
        <taxon>Thoracica</taxon>
        <taxon>Thoracicalcarea</taxon>
        <taxon>Balanomorpha</taxon>
        <taxon>Balanoidea</taxon>
        <taxon>Balanidae</taxon>
        <taxon>Amphibalaninae</taxon>
        <taxon>Amphibalanus</taxon>
    </lineage>
</organism>
<keyword evidence="3" id="KW-0645">Protease</keyword>
<evidence type="ECO:0000313" key="10">
    <source>
        <dbReference type="EMBL" id="KAF0308460.1"/>
    </source>
</evidence>
<name>A0A6A4WXQ5_AMPAM</name>
<evidence type="ECO:0000256" key="8">
    <source>
        <dbReference type="ARBA" id="ARBA00023180"/>
    </source>
</evidence>
<dbReference type="InterPro" id="IPR050127">
    <property type="entry name" value="Serine_Proteases_S1"/>
</dbReference>
<keyword evidence="8" id="KW-0325">Glycoprotein</keyword>
<dbReference type="InterPro" id="IPR001314">
    <property type="entry name" value="Peptidase_S1A"/>
</dbReference>
<dbReference type="Pfam" id="PF00089">
    <property type="entry name" value="Trypsin"/>
    <property type="match status" value="2"/>
</dbReference>
<dbReference type="InterPro" id="IPR018114">
    <property type="entry name" value="TRYPSIN_HIS"/>
</dbReference>
<dbReference type="InterPro" id="IPR001254">
    <property type="entry name" value="Trypsin_dom"/>
</dbReference>
<evidence type="ECO:0000259" key="9">
    <source>
        <dbReference type="PROSITE" id="PS50240"/>
    </source>
</evidence>
<evidence type="ECO:0000256" key="2">
    <source>
        <dbReference type="ARBA" id="ARBA00022525"/>
    </source>
</evidence>
<feature type="domain" description="Peptidase S1" evidence="9">
    <location>
        <begin position="20"/>
        <end position="283"/>
    </location>
</feature>
<dbReference type="GO" id="GO:0004252">
    <property type="term" value="F:serine-type endopeptidase activity"/>
    <property type="evidence" value="ECO:0007669"/>
    <property type="project" value="InterPro"/>
</dbReference>
<evidence type="ECO:0000256" key="4">
    <source>
        <dbReference type="ARBA" id="ARBA00022729"/>
    </source>
</evidence>
<dbReference type="PROSITE" id="PS00134">
    <property type="entry name" value="TRYPSIN_HIS"/>
    <property type="match status" value="1"/>
</dbReference>
<dbReference type="FunFam" id="2.40.10.10:FF:000054">
    <property type="entry name" value="Complement C1r subcomponent"/>
    <property type="match status" value="1"/>
</dbReference>
<dbReference type="InterPro" id="IPR009003">
    <property type="entry name" value="Peptidase_S1_PA"/>
</dbReference>
<dbReference type="PRINTS" id="PR00722">
    <property type="entry name" value="CHYMOTRYPSIN"/>
</dbReference>
<protein>
    <submittedName>
        <fullName evidence="10">Coagulation factor XI</fullName>
    </submittedName>
</protein>
<evidence type="ECO:0000256" key="6">
    <source>
        <dbReference type="ARBA" id="ARBA00022825"/>
    </source>
</evidence>
<dbReference type="PROSITE" id="PS50240">
    <property type="entry name" value="TRYPSIN_DOM"/>
    <property type="match status" value="1"/>
</dbReference>
<dbReference type="EMBL" id="VIIS01000485">
    <property type="protein sequence ID" value="KAF0308460.1"/>
    <property type="molecule type" value="Genomic_DNA"/>
</dbReference>
<dbReference type="GO" id="GO:0006508">
    <property type="term" value="P:proteolysis"/>
    <property type="evidence" value="ECO:0007669"/>
    <property type="project" value="UniProtKB-KW"/>
</dbReference>
<dbReference type="FunFam" id="2.40.10.10:FF:000073">
    <property type="entry name" value="Trypsin alpha"/>
    <property type="match status" value="1"/>
</dbReference>
<accession>A0A6A4WXQ5</accession>
<keyword evidence="4" id="KW-0732">Signal</keyword>
<dbReference type="OrthoDB" id="6364259at2759"/>
<dbReference type="SUPFAM" id="SSF50494">
    <property type="entry name" value="Trypsin-like serine proteases"/>
    <property type="match status" value="1"/>
</dbReference>
<evidence type="ECO:0000256" key="7">
    <source>
        <dbReference type="ARBA" id="ARBA00023157"/>
    </source>
</evidence>
<dbReference type="PANTHER" id="PTHR24264:SF65">
    <property type="entry name" value="SRCR DOMAIN-CONTAINING PROTEIN"/>
    <property type="match status" value="1"/>
</dbReference>
<dbReference type="AlphaFoldDB" id="A0A6A4WXQ5"/>
<dbReference type="PANTHER" id="PTHR24264">
    <property type="entry name" value="TRYPSIN-RELATED"/>
    <property type="match status" value="1"/>
</dbReference>
<dbReference type="CDD" id="cd00190">
    <property type="entry name" value="Tryp_SPc"/>
    <property type="match status" value="1"/>
</dbReference>
<reference evidence="10 11" key="1">
    <citation type="submission" date="2019-07" db="EMBL/GenBank/DDBJ databases">
        <title>Draft genome assembly of a fouling barnacle, Amphibalanus amphitrite (Darwin, 1854): The first reference genome for Thecostraca.</title>
        <authorList>
            <person name="Kim W."/>
        </authorList>
    </citation>
    <scope>NUCLEOTIDE SEQUENCE [LARGE SCALE GENOMIC DNA]</scope>
    <source>
        <strain evidence="10">SNU_AA5</strain>
        <tissue evidence="10">Soma without cirri and trophi</tissue>
    </source>
</reference>
<comment type="subcellular location">
    <subcellularLocation>
        <location evidence="1">Secreted</location>
    </subcellularLocation>
</comment>
<keyword evidence="7" id="KW-1015">Disulfide bond</keyword>
<evidence type="ECO:0000313" key="11">
    <source>
        <dbReference type="Proteomes" id="UP000440578"/>
    </source>
</evidence>
<dbReference type="Gene3D" id="2.40.10.10">
    <property type="entry name" value="Trypsin-like serine proteases"/>
    <property type="match status" value="3"/>
</dbReference>
<keyword evidence="11" id="KW-1185">Reference proteome</keyword>
<keyword evidence="5" id="KW-0378">Hydrolase</keyword>
<evidence type="ECO:0000256" key="1">
    <source>
        <dbReference type="ARBA" id="ARBA00004613"/>
    </source>
</evidence>